<dbReference type="Proteomes" id="UP000007463">
    <property type="component" value="Chromosome"/>
</dbReference>
<keyword evidence="3" id="KW-1185">Reference proteome</keyword>
<feature type="transmembrane region" description="Helical" evidence="1">
    <location>
        <begin position="36"/>
        <end position="54"/>
    </location>
</feature>
<dbReference type="EMBL" id="CP002542">
    <property type="protein sequence ID" value="AEA45422.1"/>
    <property type="molecule type" value="Genomic_DNA"/>
</dbReference>
<gene>
    <name evidence="2" type="ordered locus">Fluta_3450</name>
</gene>
<feature type="transmembrane region" description="Helical" evidence="1">
    <location>
        <begin position="111"/>
        <end position="134"/>
    </location>
</feature>
<keyword evidence="1" id="KW-0472">Membrane</keyword>
<keyword evidence="1" id="KW-0812">Transmembrane</keyword>
<reference evidence="3" key="2">
    <citation type="submission" date="2011-02" db="EMBL/GenBank/DDBJ databases">
        <title>The complete genome of Fluviicola taffensis DSM 16823.</title>
        <authorList>
            <consortium name="US DOE Joint Genome Institute (JGI-PGF)"/>
            <person name="Lucas S."/>
            <person name="Copeland A."/>
            <person name="Lapidus A."/>
            <person name="Bruce D."/>
            <person name="Goodwin L."/>
            <person name="Pitluck S."/>
            <person name="Kyrpides N."/>
            <person name="Mavromatis K."/>
            <person name="Ivanova N."/>
            <person name="Mikhailova N."/>
            <person name="Pagani I."/>
            <person name="Chertkov O."/>
            <person name="Detter J.C."/>
            <person name="Han C."/>
            <person name="Tapia R."/>
            <person name="Land M."/>
            <person name="Hauser L."/>
            <person name="Markowitz V."/>
            <person name="Cheng J.-F."/>
            <person name="Hugenholtz P."/>
            <person name="Woyke T."/>
            <person name="Wu D."/>
            <person name="Tindall B."/>
            <person name="Pomrenke H.G."/>
            <person name="Brambilla E."/>
            <person name="Klenk H.-P."/>
            <person name="Eisen J.A."/>
        </authorList>
    </citation>
    <scope>NUCLEOTIDE SEQUENCE [LARGE SCALE GENOMIC DNA]</scope>
    <source>
        <strain evidence="3">DSM 16823 / RW262 / RW262</strain>
    </source>
</reference>
<proteinExistence type="predicted"/>
<dbReference type="HOGENOM" id="CLU_1394536_0_0_10"/>
<feature type="transmembrane region" description="Helical" evidence="1">
    <location>
        <begin position="146"/>
        <end position="169"/>
    </location>
</feature>
<protein>
    <submittedName>
        <fullName evidence="2">Uncharacterized protein</fullName>
    </submittedName>
</protein>
<evidence type="ECO:0000313" key="2">
    <source>
        <dbReference type="EMBL" id="AEA45422.1"/>
    </source>
</evidence>
<organism evidence="2 3">
    <name type="scientific">Fluviicola taffensis (strain DSM 16823 / NCIMB 13979 / RW262)</name>
    <dbReference type="NCBI Taxonomy" id="755732"/>
    <lineage>
        <taxon>Bacteria</taxon>
        <taxon>Pseudomonadati</taxon>
        <taxon>Bacteroidota</taxon>
        <taxon>Flavobacteriia</taxon>
        <taxon>Flavobacteriales</taxon>
        <taxon>Crocinitomicaceae</taxon>
        <taxon>Fluviicola</taxon>
    </lineage>
</organism>
<evidence type="ECO:0000256" key="1">
    <source>
        <dbReference type="SAM" id="Phobius"/>
    </source>
</evidence>
<dbReference type="AlphaFoldDB" id="F2ICF2"/>
<evidence type="ECO:0000313" key="3">
    <source>
        <dbReference type="Proteomes" id="UP000007463"/>
    </source>
</evidence>
<dbReference type="KEGG" id="fte:Fluta_3450"/>
<accession>F2ICF2</accession>
<sequence length="195" mass="23481">MLMNFLKGIWDWTFYFGNEEWFFLIRFANYTGKFHFLIYGLIYILEIIFVLALNRFVKKHRIGRGYHLLIVLVSFLPLVNLFLFYILKRKLNKQLFTFSGMNSLRSDRKIVAIWILMILLVIYIFIIIPFLTFYVDIPELVSGAVYYSHISIVVTDCCFLTISLIWFFYYREFKRMLNVLDLNRSGIRNTQLLDN</sequence>
<reference evidence="2 3" key="1">
    <citation type="journal article" date="2011" name="Stand. Genomic Sci.">
        <title>Complete genome sequence of the gliding freshwater bacterium Fluviicola taffensis type strain (RW262).</title>
        <authorList>
            <person name="Woyke T."/>
            <person name="Chertkov O."/>
            <person name="Lapidus A."/>
            <person name="Nolan M."/>
            <person name="Lucas S."/>
            <person name="Del Rio T.G."/>
            <person name="Tice H."/>
            <person name="Cheng J.F."/>
            <person name="Tapia R."/>
            <person name="Han C."/>
            <person name="Goodwin L."/>
            <person name="Pitluck S."/>
            <person name="Liolios K."/>
            <person name="Pagani I."/>
            <person name="Ivanova N."/>
            <person name="Huntemann M."/>
            <person name="Mavromatis K."/>
            <person name="Mikhailova N."/>
            <person name="Pati A."/>
            <person name="Chen A."/>
            <person name="Palaniappan K."/>
            <person name="Land M."/>
            <person name="Hauser L."/>
            <person name="Brambilla E.M."/>
            <person name="Rohde M."/>
            <person name="Mwirichia R."/>
            <person name="Sikorski J."/>
            <person name="Tindall B.J."/>
            <person name="Goker M."/>
            <person name="Bristow J."/>
            <person name="Eisen J.A."/>
            <person name="Markowitz V."/>
            <person name="Hugenholtz P."/>
            <person name="Klenk H.P."/>
            <person name="Kyrpides N.C."/>
        </authorList>
    </citation>
    <scope>NUCLEOTIDE SEQUENCE [LARGE SCALE GENOMIC DNA]</scope>
    <source>
        <strain evidence="3">DSM 16823 / RW262 / RW262</strain>
    </source>
</reference>
<feature type="transmembrane region" description="Helical" evidence="1">
    <location>
        <begin position="66"/>
        <end position="87"/>
    </location>
</feature>
<keyword evidence="1" id="KW-1133">Transmembrane helix</keyword>
<dbReference type="STRING" id="755732.Fluta_3450"/>
<name>F2ICF2_FLUTR</name>